<dbReference type="Proteomes" id="UP000235220">
    <property type="component" value="Chromosome 8"/>
</dbReference>
<name>A0A2I4H7I8_JUGRE</name>
<evidence type="ECO:0000256" key="5">
    <source>
        <dbReference type="SAM" id="MobiDB-lite"/>
    </source>
</evidence>
<dbReference type="Gene3D" id="3.30.40.10">
    <property type="entry name" value="Zinc/RING finger domain, C3HC4 (zinc finger)"/>
    <property type="match status" value="1"/>
</dbReference>
<dbReference type="Gramene" id="Jr08_04350_p1">
    <property type="protein sequence ID" value="cds.Jr08_04350_p1"/>
    <property type="gene ID" value="Jr08_04350"/>
</dbReference>
<dbReference type="RefSeq" id="XP_018852193.1">
    <property type="nucleotide sequence ID" value="XM_018996648.2"/>
</dbReference>
<accession>A0A2I4H7I8</accession>
<dbReference type="PROSITE" id="PS51050">
    <property type="entry name" value="ZF_CW"/>
    <property type="match status" value="1"/>
</dbReference>
<evidence type="ECO:0000256" key="4">
    <source>
        <dbReference type="PROSITE-ProRule" id="PRU00146"/>
    </source>
</evidence>
<evidence type="ECO:0000313" key="9">
    <source>
        <dbReference type="RefSeq" id="XP_018852006.1"/>
    </source>
</evidence>
<proteinExistence type="predicted"/>
<dbReference type="PANTHER" id="PTHR46510:SF1">
    <property type="entry name" value="BROMODOMAIN ADJACENT TO ZINC FINGER DOMAIN PROTEIN 1A"/>
    <property type="match status" value="1"/>
</dbReference>
<dbReference type="RefSeq" id="XP_035549310.1">
    <property type="nucleotide sequence ID" value="XM_035693417.1"/>
</dbReference>
<dbReference type="RefSeq" id="XP_035549309.1">
    <property type="nucleotide sequence ID" value="XM_035693416.1"/>
</dbReference>
<dbReference type="InterPro" id="IPR013083">
    <property type="entry name" value="Znf_RING/FYVE/PHD"/>
</dbReference>
<dbReference type="InterPro" id="IPR047171">
    <property type="entry name" value="BAZ1A"/>
</dbReference>
<dbReference type="GeneID" id="109014047"/>
<dbReference type="InterPro" id="IPR001965">
    <property type="entry name" value="Znf_PHD"/>
</dbReference>
<dbReference type="PANTHER" id="PTHR46510">
    <property type="entry name" value="BROMODOMAIN ADJACENT TO ZINC FINGER DOMAIN PROTEIN 1A"/>
    <property type="match status" value="1"/>
</dbReference>
<dbReference type="SMART" id="SM00249">
    <property type="entry name" value="PHD"/>
    <property type="match status" value="1"/>
</dbReference>
<dbReference type="GO" id="GO:0003682">
    <property type="term" value="F:chromatin binding"/>
    <property type="evidence" value="ECO:0000318"/>
    <property type="project" value="GO_Central"/>
</dbReference>
<reference evidence="9 10" key="1">
    <citation type="submission" date="2025-04" db="UniProtKB">
        <authorList>
            <consortium name="RefSeq"/>
        </authorList>
    </citation>
    <scope>IDENTIFICATION</scope>
    <source>
        <tissue evidence="9 10">Leaves</tissue>
    </source>
</reference>
<evidence type="ECO:0000313" key="12">
    <source>
        <dbReference type="RefSeq" id="XP_035549309.1"/>
    </source>
</evidence>
<keyword evidence="3" id="KW-0862">Zinc</keyword>
<evidence type="ECO:0000313" key="13">
    <source>
        <dbReference type="RefSeq" id="XP_035549310.1"/>
    </source>
</evidence>
<evidence type="ECO:0000313" key="11">
    <source>
        <dbReference type="RefSeq" id="XP_035549308.1"/>
    </source>
</evidence>
<dbReference type="InterPro" id="IPR019786">
    <property type="entry name" value="Zinc_finger_PHD-type_CS"/>
</dbReference>
<dbReference type="InterPro" id="IPR019787">
    <property type="entry name" value="Znf_PHD-finger"/>
</dbReference>
<dbReference type="GO" id="GO:0008270">
    <property type="term" value="F:zinc ion binding"/>
    <property type="evidence" value="ECO:0007669"/>
    <property type="project" value="UniProtKB-KW"/>
</dbReference>
<keyword evidence="8" id="KW-1185">Reference proteome</keyword>
<dbReference type="Pfam" id="PF00628">
    <property type="entry name" value="PHD"/>
    <property type="match status" value="1"/>
</dbReference>
<evidence type="ECO:0000259" key="7">
    <source>
        <dbReference type="PROSITE" id="PS51050"/>
    </source>
</evidence>
<feature type="domain" description="PHD-type" evidence="6">
    <location>
        <begin position="283"/>
        <end position="333"/>
    </location>
</feature>
<feature type="compositionally biased region" description="Polar residues" evidence="5">
    <location>
        <begin position="527"/>
        <end position="542"/>
    </location>
</feature>
<dbReference type="PROSITE" id="PS50016">
    <property type="entry name" value="ZF_PHD_2"/>
    <property type="match status" value="1"/>
</dbReference>
<dbReference type="FunFam" id="3.30.40.100:FF:000005">
    <property type="entry name" value="uncharacterized protein LOC106759733 isoform X4"/>
    <property type="match status" value="1"/>
</dbReference>
<dbReference type="AlphaFoldDB" id="A0A2I4H7I8"/>
<dbReference type="GO" id="GO:0006357">
    <property type="term" value="P:regulation of transcription by RNA polymerase II"/>
    <property type="evidence" value="ECO:0000318"/>
    <property type="project" value="GO_Central"/>
</dbReference>
<dbReference type="GO" id="GO:0000785">
    <property type="term" value="C:chromatin"/>
    <property type="evidence" value="ECO:0000318"/>
    <property type="project" value="GO_Central"/>
</dbReference>
<dbReference type="RefSeq" id="XP_018852006.1">
    <property type="nucleotide sequence ID" value="XM_018996461.2"/>
</dbReference>
<evidence type="ECO:0000256" key="3">
    <source>
        <dbReference type="ARBA" id="ARBA00022833"/>
    </source>
</evidence>
<dbReference type="InterPro" id="IPR011124">
    <property type="entry name" value="Znf_CW"/>
</dbReference>
<evidence type="ECO:0000256" key="1">
    <source>
        <dbReference type="ARBA" id="ARBA00022723"/>
    </source>
</evidence>
<feature type="region of interest" description="Disordered" evidence="5">
    <location>
        <begin position="512"/>
        <end position="542"/>
    </location>
</feature>
<evidence type="ECO:0000256" key="2">
    <source>
        <dbReference type="ARBA" id="ARBA00022771"/>
    </source>
</evidence>
<dbReference type="KEGG" id="jre:109014047"/>
<feature type="domain" description="CW-type" evidence="7">
    <location>
        <begin position="431"/>
        <end position="495"/>
    </location>
</feature>
<dbReference type="InterPro" id="IPR011011">
    <property type="entry name" value="Znf_FYVE_PHD"/>
</dbReference>
<sequence>MLMQSSLPISNGAALHFSSDHGKEDTMCDWRPGTEIWQMYSNRDKYPHGHCKKAEPIIEEKENANTPSFLNFPRSYAQPPNLSTISESCIPNFVYRRRKLRGNLLTRFSSQSPANAKKSADSRSFTSFDAPSVAAKEQRVVFQVEHESHTVGAPIKASLSCVKEPCILKSQSINGCSVGEGHVSGAAIKNGRRKILEVDSANDSCSSSESNMELVSASMVTEVDDTGECSSSSVMITEVKGEDLSENDLCISILRCQGLVQVLPTKNDDSAEDAGPSSGSSCSRSCKICGHTDTTLNMLICDNCEDAFHVSCLNPRMKKIPDDEWFCYSCLKKKCKIPMETGTRRSLSIACEMGRCRNTLAKGDLNPIASMLRDPEPYTMGVRVGKGFQAEVPDWSGPMINDVDAIGEPVEMNPSECVTSHEWNFNKPCTPNSIGNWIQCREVIDGIGEGINGTICGKWRRAPLCEVQTDDWDCFRSVLWDPFHADCAVPQELETDQVLKQLKYVQMLRPQLAAKRRKSDDRKKSDGNSQKRTVDKSNTQIP</sequence>
<dbReference type="GO" id="GO:0004402">
    <property type="term" value="F:histone acetyltransferase activity"/>
    <property type="evidence" value="ECO:0000318"/>
    <property type="project" value="GO_Central"/>
</dbReference>
<evidence type="ECO:0000313" key="10">
    <source>
        <dbReference type="RefSeq" id="XP_018852193.1"/>
    </source>
</evidence>
<gene>
    <name evidence="9 10 11 12 13" type="primary">LOC109014047</name>
</gene>
<dbReference type="RefSeq" id="XP_035549308.1">
    <property type="nucleotide sequence ID" value="XM_035693415.1"/>
</dbReference>
<keyword evidence="1" id="KW-0479">Metal-binding</keyword>
<evidence type="ECO:0000313" key="8">
    <source>
        <dbReference type="Proteomes" id="UP000235220"/>
    </source>
</evidence>
<dbReference type="Gene3D" id="3.30.40.100">
    <property type="match status" value="1"/>
</dbReference>
<evidence type="ECO:0000259" key="6">
    <source>
        <dbReference type="PROSITE" id="PS50016"/>
    </source>
</evidence>
<dbReference type="SUPFAM" id="SSF57903">
    <property type="entry name" value="FYVE/PHD zinc finger"/>
    <property type="match status" value="1"/>
</dbReference>
<dbReference type="OrthoDB" id="787137at2759"/>
<protein>
    <submittedName>
        <fullName evidence="9 10">Uncharacterized protein LOC109014047 isoform X1</fullName>
    </submittedName>
</protein>
<organism evidence="8 10">
    <name type="scientific">Juglans regia</name>
    <name type="common">English walnut</name>
    <dbReference type="NCBI Taxonomy" id="51240"/>
    <lineage>
        <taxon>Eukaryota</taxon>
        <taxon>Viridiplantae</taxon>
        <taxon>Streptophyta</taxon>
        <taxon>Embryophyta</taxon>
        <taxon>Tracheophyta</taxon>
        <taxon>Spermatophyta</taxon>
        <taxon>Magnoliopsida</taxon>
        <taxon>eudicotyledons</taxon>
        <taxon>Gunneridae</taxon>
        <taxon>Pentapetalae</taxon>
        <taxon>rosids</taxon>
        <taxon>fabids</taxon>
        <taxon>Fagales</taxon>
        <taxon>Juglandaceae</taxon>
        <taxon>Juglans</taxon>
    </lineage>
</organism>
<dbReference type="GO" id="GO:0005634">
    <property type="term" value="C:nucleus"/>
    <property type="evidence" value="ECO:0000318"/>
    <property type="project" value="GO_Central"/>
</dbReference>
<dbReference type="GO" id="GO:0003712">
    <property type="term" value="F:transcription coregulator activity"/>
    <property type="evidence" value="ECO:0000318"/>
    <property type="project" value="GO_Central"/>
</dbReference>
<dbReference type="PROSITE" id="PS01359">
    <property type="entry name" value="ZF_PHD_1"/>
    <property type="match status" value="1"/>
</dbReference>
<keyword evidence="2 4" id="KW-0863">Zinc-finger</keyword>